<sequence>MDLSLINNYLETYSGRDKMLRTLSYTAKLLTVCTSSKSAEKKLKTFGSQMSECRVMLRLLDDLQALHCVMTYGWGKQEPDWLVRWSQVIQNIVDIVYSPIEHIAWAGQHNIVSINNNKWDLATTWLWIVSLHLSLLKLLRLLQKLQKYKIGLEKSNTSTQMLEDFNEQRRNALLTCTRIMLDISYAISYLPPGVLWGGRLKTWHVGALGTISSLIGLYQALSRYMKLKIHA</sequence>
<protein>
    <submittedName>
        <fullName evidence="4">Peroxisomal membrane protein 11C</fullName>
    </submittedName>
</protein>
<dbReference type="OrthoDB" id="10005898at2759"/>
<dbReference type="InterPro" id="IPR026510">
    <property type="entry name" value="PEX11C_met"/>
</dbReference>
<reference evidence="4 5" key="1">
    <citation type="submission" date="2016-03" db="EMBL/GenBank/DDBJ databases">
        <title>Cyphomyrmex costatus WGS genome.</title>
        <authorList>
            <person name="Nygaard S."/>
            <person name="Hu H."/>
            <person name="Boomsma J."/>
            <person name="Zhang G."/>
        </authorList>
    </citation>
    <scope>NUCLEOTIDE SEQUENCE [LARGE SCALE GENOMIC DNA]</scope>
    <source>
        <strain evidence="4">MS0001</strain>
        <tissue evidence="4">Whole body</tissue>
    </source>
</reference>
<evidence type="ECO:0000256" key="1">
    <source>
        <dbReference type="ARBA" id="ARBA00023136"/>
    </source>
</evidence>
<name>A0A151ICT9_9HYME</name>
<dbReference type="GO" id="GO:0005778">
    <property type="term" value="C:peroxisomal membrane"/>
    <property type="evidence" value="ECO:0007669"/>
    <property type="project" value="UniProtKB-SubCell"/>
</dbReference>
<dbReference type="PANTHER" id="PTHR20990:SF1">
    <property type="entry name" value="PEROXISOMAL MEMBRANE PROTEIN 11C"/>
    <property type="match status" value="1"/>
</dbReference>
<dbReference type="STRING" id="456900.A0A151ICT9"/>
<keyword evidence="5" id="KW-1185">Reference proteome</keyword>
<organism evidence="4 5">
    <name type="scientific">Cyphomyrmex costatus</name>
    <dbReference type="NCBI Taxonomy" id="456900"/>
    <lineage>
        <taxon>Eukaryota</taxon>
        <taxon>Metazoa</taxon>
        <taxon>Ecdysozoa</taxon>
        <taxon>Arthropoda</taxon>
        <taxon>Hexapoda</taxon>
        <taxon>Insecta</taxon>
        <taxon>Pterygota</taxon>
        <taxon>Neoptera</taxon>
        <taxon>Endopterygota</taxon>
        <taxon>Hymenoptera</taxon>
        <taxon>Apocrita</taxon>
        <taxon>Aculeata</taxon>
        <taxon>Formicoidea</taxon>
        <taxon>Formicidae</taxon>
        <taxon>Myrmicinae</taxon>
        <taxon>Cyphomyrmex</taxon>
    </lineage>
</organism>
<dbReference type="InterPro" id="IPR008733">
    <property type="entry name" value="PEX11"/>
</dbReference>
<evidence type="ECO:0000313" key="5">
    <source>
        <dbReference type="Proteomes" id="UP000078542"/>
    </source>
</evidence>
<dbReference type="GO" id="GO:0016559">
    <property type="term" value="P:peroxisome fission"/>
    <property type="evidence" value="ECO:0007669"/>
    <property type="project" value="InterPro"/>
</dbReference>
<evidence type="ECO:0000313" key="4">
    <source>
        <dbReference type="EMBL" id="KYM98207.1"/>
    </source>
</evidence>
<gene>
    <name evidence="4" type="ORF">ALC62_11057</name>
</gene>
<dbReference type="KEGG" id="ccoa:108777735"/>
<evidence type="ECO:0000256" key="2">
    <source>
        <dbReference type="ARBA" id="ARBA00023140"/>
    </source>
</evidence>
<dbReference type="Proteomes" id="UP000078542">
    <property type="component" value="Unassembled WGS sequence"/>
</dbReference>
<keyword evidence="1" id="KW-0472">Membrane</keyword>
<dbReference type="Pfam" id="PF05648">
    <property type="entry name" value="PEX11"/>
    <property type="match status" value="1"/>
</dbReference>
<evidence type="ECO:0000256" key="3">
    <source>
        <dbReference type="ARBA" id="ARBA00046271"/>
    </source>
</evidence>
<keyword evidence="2" id="KW-0576">Peroxisome</keyword>
<dbReference type="EMBL" id="KQ978002">
    <property type="protein sequence ID" value="KYM98207.1"/>
    <property type="molecule type" value="Genomic_DNA"/>
</dbReference>
<proteinExistence type="predicted"/>
<dbReference type="AlphaFoldDB" id="A0A151ICT9"/>
<dbReference type="PANTHER" id="PTHR20990">
    <property type="entry name" value="PEROXISOMAL BIOGENESIS FACTOR 11"/>
    <property type="match status" value="1"/>
</dbReference>
<comment type="subcellular location">
    <subcellularLocation>
        <location evidence="3">Peroxisome membrane</location>
    </subcellularLocation>
</comment>
<accession>A0A151ICT9</accession>